<dbReference type="RefSeq" id="WP_160657331.1">
    <property type="nucleotide sequence ID" value="NZ_JBHRWU010000001.1"/>
</dbReference>
<accession>A0A6N8U275</accession>
<keyword evidence="2" id="KW-1185">Reference proteome</keyword>
<organism evidence="1 2">
    <name type="scientific">Salinicoccus hispanicus</name>
    <dbReference type="NCBI Taxonomy" id="157225"/>
    <lineage>
        <taxon>Bacteria</taxon>
        <taxon>Bacillati</taxon>
        <taxon>Bacillota</taxon>
        <taxon>Bacilli</taxon>
        <taxon>Bacillales</taxon>
        <taxon>Staphylococcaceae</taxon>
        <taxon>Salinicoccus</taxon>
    </lineage>
</organism>
<name>A0A6N8U275_9STAP</name>
<gene>
    <name evidence="1" type="ORF">GQ671_11510</name>
</gene>
<comment type="caution">
    <text evidence="1">The sequence shown here is derived from an EMBL/GenBank/DDBJ whole genome shotgun (WGS) entry which is preliminary data.</text>
</comment>
<evidence type="ECO:0000313" key="2">
    <source>
        <dbReference type="Proteomes" id="UP000436284"/>
    </source>
</evidence>
<evidence type="ECO:0000313" key="1">
    <source>
        <dbReference type="EMBL" id="MXQ51892.1"/>
    </source>
</evidence>
<sequence>MHKAEMLKEIEDALNVVNKGLFNPEDFDDSNIDEIRDIHGMVTSRSQVTANEQSAIIEELSKLRK</sequence>
<dbReference type="InterPro" id="IPR009507">
    <property type="entry name" value="UPF0435"/>
</dbReference>
<dbReference type="EMBL" id="WUUK01000005">
    <property type="protein sequence ID" value="MXQ51892.1"/>
    <property type="molecule type" value="Genomic_DNA"/>
</dbReference>
<proteinExistence type="predicted"/>
<dbReference type="Proteomes" id="UP000436284">
    <property type="component" value="Unassembled WGS sequence"/>
</dbReference>
<protein>
    <submittedName>
        <fullName evidence="1">DUF1128 family protein</fullName>
    </submittedName>
</protein>
<dbReference type="OrthoDB" id="2353831at2"/>
<dbReference type="Pfam" id="PF06569">
    <property type="entry name" value="DUF1128"/>
    <property type="match status" value="1"/>
</dbReference>
<dbReference type="AlphaFoldDB" id="A0A6N8U275"/>
<reference evidence="1 2" key="1">
    <citation type="submission" date="2019-12" db="EMBL/GenBank/DDBJ databases">
        <title>Salinicoccus cyprini sp. nov., isolated from gastro-intestinal tract of mirror carp, Cyprinus carpio var. specularis, collected from Gobind Sagar Reservoir, Himachal Pradesh, India.</title>
        <authorList>
            <person name="Talwar C."/>
            <person name="Singh A.K."/>
            <person name="Lal R."/>
            <person name="Negi R.K."/>
        </authorList>
    </citation>
    <scope>NUCLEOTIDE SEQUENCE [LARGE SCALE GENOMIC DNA]</scope>
    <source>
        <strain evidence="1 2">J-82</strain>
    </source>
</reference>